<dbReference type="SUPFAM" id="SSF55257">
    <property type="entry name" value="RBP11-like subunits of RNA polymerase"/>
    <property type="match status" value="1"/>
</dbReference>
<dbReference type="GO" id="GO:0046983">
    <property type="term" value="F:protein dimerization activity"/>
    <property type="evidence" value="ECO:0007669"/>
    <property type="project" value="InterPro"/>
</dbReference>
<dbReference type="EMBL" id="MBFS01003478">
    <property type="protein sequence ID" value="PVU86458.1"/>
    <property type="molecule type" value="Genomic_DNA"/>
</dbReference>
<dbReference type="PANTHER" id="PTHR13946">
    <property type="entry name" value="DNA-DIRECTED RNA POLYMERASE I,II,III"/>
    <property type="match status" value="1"/>
</dbReference>
<dbReference type="STRING" id="133381.A0A2T9Y2A8"/>
<evidence type="ECO:0000256" key="2">
    <source>
        <dbReference type="ARBA" id="ARBA00022478"/>
    </source>
</evidence>
<keyword evidence="10" id="KW-1185">Reference proteome</keyword>
<evidence type="ECO:0000256" key="3">
    <source>
        <dbReference type="ARBA" id="ARBA00023163"/>
    </source>
</evidence>
<evidence type="ECO:0000256" key="4">
    <source>
        <dbReference type="ARBA" id="ARBA00023242"/>
    </source>
</evidence>
<evidence type="ECO:0000256" key="1">
    <source>
        <dbReference type="ARBA" id="ARBA00004123"/>
    </source>
</evidence>
<dbReference type="InterPro" id="IPR036603">
    <property type="entry name" value="RBP11-like"/>
</dbReference>
<dbReference type="AlphaFoldDB" id="A0A2T9Y2A8"/>
<comment type="caution">
    <text evidence="9">The sequence shown here is derived from an EMBL/GenBank/DDBJ whole genome shotgun (WGS) entry which is preliminary data.</text>
</comment>
<keyword evidence="6" id="KW-0175">Coiled coil</keyword>
<dbReference type="Pfam" id="PF13656">
    <property type="entry name" value="RNA_pol_L_2"/>
    <property type="match status" value="1"/>
</dbReference>
<dbReference type="InterPro" id="IPR037685">
    <property type="entry name" value="RBP11"/>
</dbReference>
<dbReference type="GO" id="GO:0003899">
    <property type="term" value="F:DNA-directed RNA polymerase activity"/>
    <property type="evidence" value="ECO:0007669"/>
    <property type="project" value="InterPro"/>
</dbReference>
<protein>
    <recommendedName>
        <fullName evidence="8">DNA-directed RNA polymerase RBP11-like dimerisation domain-containing protein</fullName>
    </recommendedName>
</protein>
<comment type="subcellular location">
    <subcellularLocation>
        <location evidence="1">Nucleus</location>
    </subcellularLocation>
</comment>
<accession>A0A2T9Y2A8</accession>
<dbReference type="OrthoDB" id="10248581at2759"/>
<dbReference type="InterPro" id="IPR022905">
    <property type="entry name" value="Rpo11-like"/>
</dbReference>
<gene>
    <name evidence="9" type="ORF">BB560_006708</name>
</gene>
<evidence type="ECO:0000256" key="5">
    <source>
        <dbReference type="ARBA" id="ARBA00025751"/>
    </source>
</evidence>
<evidence type="ECO:0000259" key="8">
    <source>
        <dbReference type="Pfam" id="PF13656"/>
    </source>
</evidence>
<sequence length="243" mass="28152">MNAPERFEMFILPDGVKKVEIIPDPNVQNCSTFDIRMEDHTAGNILRYKLLQNKDVIFSGYSLPHPLEYHVLVRVQTNGNIKPLEAFQEALQGLRGEFFDLRNKFEIEISRMKLMAKQEEAELRSIQNNEASIDQLEDFPQDIQQENAYGNADEYTEEQYQEDYSMAYQNQDQQMEYSQEGYEGMETNEHGSPINSQAGYEGIYADPENQAENYNEEYGGAGEQQEFTQNEYDMVDEAPESTE</sequence>
<comment type="similarity">
    <text evidence="5">Belongs to the archaeal Rpo11/eukaryotic RPB11/RPC19 RNA polymerase subunit family.</text>
</comment>
<dbReference type="CDD" id="cd06926">
    <property type="entry name" value="RNAP_II_RPB11"/>
    <property type="match status" value="1"/>
</dbReference>
<dbReference type="PANTHER" id="PTHR13946:SF16">
    <property type="entry name" value="DNA-DIRECTED RNA POLYMERASE II SUBUNIT RPB11"/>
    <property type="match status" value="1"/>
</dbReference>
<keyword evidence="4" id="KW-0539">Nucleus</keyword>
<feature type="region of interest" description="Disordered" evidence="7">
    <location>
        <begin position="210"/>
        <end position="243"/>
    </location>
</feature>
<dbReference type="GO" id="GO:0006366">
    <property type="term" value="P:transcription by RNA polymerase II"/>
    <property type="evidence" value="ECO:0007669"/>
    <property type="project" value="InterPro"/>
</dbReference>
<feature type="domain" description="DNA-directed RNA polymerase RBP11-like dimerisation" evidence="8">
    <location>
        <begin position="30"/>
        <end position="103"/>
    </location>
</feature>
<reference evidence="9 10" key="1">
    <citation type="journal article" date="2018" name="MBio">
        <title>Comparative Genomics Reveals the Core Gene Toolbox for the Fungus-Insect Symbiosis.</title>
        <authorList>
            <person name="Wang Y."/>
            <person name="Stata M."/>
            <person name="Wang W."/>
            <person name="Stajich J.E."/>
            <person name="White M.M."/>
            <person name="Moncalvo J.M."/>
        </authorList>
    </citation>
    <scope>NUCLEOTIDE SEQUENCE [LARGE SCALE GENOMIC DNA]</scope>
    <source>
        <strain evidence="9 10">SC-DP-2</strain>
    </source>
</reference>
<evidence type="ECO:0000313" key="10">
    <source>
        <dbReference type="Proteomes" id="UP000245609"/>
    </source>
</evidence>
<dbReference type="InterPro" id="IPR009025">
    <property type="entry name" value="RBP11-like_dimer"/>
</dbReference>
<organism evidence="9 10">
    <name type="scientific">Smittium megazygosporum</name>
    <dbReference type="NCBI Taxonomy" id="133381"/>
    <lineage>
        <taxon>Eukaryota</taxon>
        <taxon>Fungi</taxon>
        <taxon>Fungi incertae sedis</taxon>
        <taxon>Zoopagomycota</taxon>
        <taxon>Kickxellomycotina</taxon>
        <taxon>Harpellomycetes</taxon>
        <taxon>Harpellales</taxon>
        <taxon>Legeriomycetaceae</taxon>
        <taxon>Smittium</taxon>
    </lineage>
</organism>
<feature type="compositionally biased region" description="Acidic residues" evidence="7">
    <location>
        <begin position="233"/>
        <end position="243"/>
    </location>
</feature>
<evidence type="ECO:0000256" key="7">
    <source>
        <dbReference type="SAM" id="MobiDB-lite"/>
    </source>
</evidence>
<dbReference type="Gene3D" id="3.30.1360.10">
    <property type="entry name" value="RNA polymerase, RBP11-like subunit"/>
    <property type="match status" value="1"/>
</dbReference>
<dbReference type="GO" id="GO:0005665">
    <property type="term" value="C:RNA polymerase II, core complex"/>
    <property type="evidence" value="ECO:0007669"/>
    <property type="project" value="InterPro"/>
</dbReference>
<keyword evidence="2" id="KW-0240">DNA-directed RNA polymerase</keyword>
<feature type="coiled-coil region" evidence="6">
    <location>
        <begin position="102"/>
        <end position="129"/>
    </location>
</feature>
<keyword evidence="3" id="KW-0804">Transcription</keyword>
<evidence type="ECO:0000313" key="9">
    <source>
        <dbReference type="EMBL" id="PVU86458.1"/>
    </source>
</evidence>
<proteinExistence type="inferred from homology"/>
<dbReference type="Proteomes" id="UP000245609">
    <property type="component" value="Unassembled WGS sequence"/>
</dbReference>
<feature type="compositionally biased region" description="Low complexity" evidence="7">
    <location>
        <begin position="211"/>
        <end position="226"/>
    </location>
</feature>
<dbReference type="HAMAP" id="MF_00261">
    <property type="entry name" value="RNApol_arch_Rpo11"/>
    <property type="match status" value="1"/>
</dbReference>
<name>A0A2T9Y2A8_9FUNG</name>
<evidence type="ECO:0000256" key="6">
    <source>
        <dbReference type="SAM" id="Coils"/>
    </source>
</evidence>